<keyword evidence="2" id="KW-1185">Reference proteome</keyword>
<gene>
    <name evidence="1" type="ORF">HD592_000884</name>
</gene>
<dbReference type="RefSeq" id="WP_184452216.1">
    <property type="nucleotide sequence ID" value="NZ_JACHMK010000001.1"/>
</dbReference>
<proteinExistence type="predicted"/>
<dbReference type="GeneID" id="85977938"/>
<reference evidence="1" key="1">
    <citation type="submission" date="2020-08" db="EMBL/GenBank/DDBJ databases">
        <title>Sequencing the genomes of 1000 actinobacteria strains.</title>
        <authorList>
            <person name="Klenk H.-P."/>
        </authorList>
    </citation>
    <scope>NUCLEOTIDE SEQUENCE</scope>
    <source>
        <strain evidence="1">DSM 10695</strain>
    </source>
</reference>
<protein>
    <submittedName>
        <fullName evidence="1">Anti-sigma factor (TIGR02949 family)</fullName>
    </submittedName>
</protein>
<dbReference type="AlphaFoldDB" id="A0A923E6A8"/>
<organism evidence="1 2">
    <name type="scientific">Schaalia hyovaginalis</name>
    <dbReference type="NCBI Taxonomy" id="29316"/>
    <lineage>
        <taxon>Bacteria</taxon>
        <taxon>Bacillati</taxon>
        <taxon>Actinomycetota</taxon>
        <taxon>Actinomycetes</taxon>
        <taxon>Actinomycetales</taxon>
        <taxon>Actinomycetaceae</taxon>
        <taxon>Schaalia</taxon>
    </lineage>
</organism>
<name>A0A923E6A8_9ACTO</name>
<evidence type="ECO:0000313" key="2">
    <source>
        <dbReference type="Proteomes" id="UP000617426"/>
    </source>
</evidence>
<dbReference type="Proteomes" id="UP000617426">
    <property type="component" value="Unassembled WGS sequence"/>
</dbReference>
<evidence type="ECO:0000313" key="1">
    <source>
        <dbReference type="EMBL" id="MBB6334319.1"/>
    </source>
</evidence>
<comment type="caution">
    <text evidence="1">The sequence shown here is derived from an EMBL/GenBank/DDBJ whole genome shotgun (WGS) entry which is preliminary data.</text>
</comment>
<sequence length="103" mass="10944">MSDANPCEQLRAALEDIVDCEECQDAAALFDSGELEGVSSSQRLLLLAHARGCPDCADALEAERHLRGLVRSCLAEAGPSDLEERILARLSAMPEGAGAESFQ</sequence>
<accession>A0A923E6A8</accession>
<dbReference type="EMBL" id="JACHMK010000001">
    <property type="protein sequence ID" value="MBB6334319.1"/>
    <property type="molecule type" value="Genomic_DNA"/>
</dbReference>